<dbReference type="PROSITE" id="PS51013">
    <property type="entry name" value="PANNEXIN"/>
    <property type="match status" value="1"/>
</dbReference>
<feature type="transmembrane region" description="Helical" evidence="9">
    <location>
        <begin position="29"/>
        <end position="48"/>
    </location>
</feature>
<dbReference type="GO" id="GO:0005921">
    <property type="term" value="C:gap junction"/>
    <property type="evidence" value="ECO:0007669"/>
    <property type="project" value="UniProtKB-UniRule"/>
</dbReference>
<gene>
    <name evidence="9" type="primary">inx</name>
    <name evidence="10" type="ORF">DGYR_LOCUS7481</name>
</gene>
<keyword evidence="11" id="KW-1185">Reference proteome</keyword>
<dbReference type="PANTHER" id="PTHR11893">
    <property type="entry name" value="INNEXIN"/>
    <property type="match status" value="1"/>
</dbReference>
<dbReference type="Proteomes" id="UP000549394">
    <property type="component" value="Unassembled WGS sequence"/>
</dbReference>
<comment type="caution">
    <text evidence="10">The sequence shown here is derived from an EMBL/GenBank/DDBJ whole genome shotgun (WGS) entry which is preliminary data.</text>
</comment>
<evidence type="ECO:0000256" key="3">
    <source>
        <dbReference type="ARBA" id="ARBA00022475"/>
    </source>
</evidence>
<dbReference type="OrthoDB" id="5867527at2759"/>
<dbReference type="PRINTS" id="PR01262">
    <property type="entry name" value="INNEXIN"/>
</dbReference>
<dbReference type="GO" id="GO:0034220">
    <property type="term" value="P:monoatomic ion transmembrane transport"/>
    <property type="evidence" value="ECO:0007669"/>
    <property type="project" value="UniProtKB-KW"/>
</dbReference>
<dbReference type="GO" id="GO:0005886">
    <property type="term" value="C:plasma membrane"/>
    <property type="evidence" value="ECO:0007669"/>
    <property type="project" value="UniProtKB-SubCell"/>
</dbReference>
<accession>A0A7I8VUJ2</accession>
<keyword evidence="4 9" id="KW-0812">Transmembrane</keyword>
<evidence type="ECO:0000256" key="8">
    <source>
        <dbReference type="ARBA" id="ARBA00023303"/>
    </source>
</evidence>
<dbReference type="EMBL" id="CAJFCJ010000009">
    <property type="protein sequence ID" value="CAD5119206.1"/>
    <property type="molecule type" value="Genomic_DNA"/>
</dbReference>
<keyword evidence="6 9" id="KW-0406">Ion transport</keyword>
<evidence type="ECO:0000256" key="4">
    <source>
        <dbReference type="ARBA" id="ARBA00022692"/>
    </source>
</evidence>
<dbReference type="Pfam" id="PF00876">
    <property type="entry name" value="Innexin"/>
    <property type="match status" value="1"/>
</dbReference>
<organism evidence="10 11">
    <name type="scientific">Dimorphilus gyrociliatus</name>
    <dbReference type="NCBI Taxonomy" id="2664684"/>
    <lineage>
        <taxon>Eukaryota</taxon>
        <taxon>Metazoa</taxon>
        <taxon>Spiralia</taxon>
        <taxon>Lophotrochozoa</taxon>
        <taxon>Annelida</taxon>
        <taxon>Polychaeta</taxon>
        <taxon>Polychaeta incertae sedis</taxon>
        <taxon>Dinophilidae</taxon>
        <taxon>Dimorphilus</taxon>
    </lineage>
</organism>
<keyword evidence="2 9" id="KW-0813">Transport</keyword>
<evidence type="ECO:0000256" key="5">
    <source>
        <dbReference type="ARBA" id="ARBA00022989"/>
    </source>
</evidence>
<keyword evidence="5 9" id="KW-1133">Transmembrane helix</keyword>
<evidence type="ECO:0000313" key="10">
    <source>
        <dbReference type="EMBL" id="CAD5119206.1"/>
    </source>
</evidence>
<evidence type="ECO:0000256" key="1">
    <source>
        <dbReference type="ARBA" id="ARBA00004651"/>
    </source>
</evidence>
<evidence type="ECO:0000313" key="11">
    <source>
        <dbReference type="Proteomes" id="UP000549394"/>
    </source>
</evidence>
<comment type="similarity">
    <text evidence="9">Belongs to the pannexin family.</text>
</comment>
<evidence type="ECO:0000256" key="9">
    <source>
        <dbReference type="RuleBase" id="RU010713"/>
    </source>
</evidence>
<keyword evidence="7 9" id="KW-0472">Membrane</keyword>
<feature type="transmembrane region" description="Helical" evidence="9">
    <location>
        <begin position="97"/>
        <end position="115"/>
    </location>
</feature>
<keyword evidence="3" id="KW-1003">Cell membrane</keyword>
<comment type="subcellular location">
    <subcellularLocation>
        <location evidence="1 9">Cell membrane</location>
        <topology evidence="1 9">Multi-pass membrane protein</topology>
    </subcellularLocation>
</comment>
<feature type="transmembrane region" description="Helical" evidence="9">
    <location>
        <begin position="221"/>
        <end position="241"/>
    </location>
</feature>
<comment type="function">
    <text evidence="9">Structural component of the gap junctions.</text>
</comment>
<proteinExistence type="inferred from homology"/>
<feature type="transmembrane region" description="Helical" evidence="9">
    <location>
        <begin position="313"/>
        <end position="337"/>
    </location>
</feature>
<evidence type="ECO:0000256" key="7">
    <source>
        <dbReference type="ARBA" id="ARBA00023136"/>
    </source>
</evidence>
<keyword evidence="8 9" id="KW-0407">Ion channel</keyword>
<reference evidence="10 11" key="1">
    <citation type="submission" date="2020-08" db="EMBL/GenBank/DDBJ databases">
        <authorList>
            <person name="Hejnol A."/>
        </authorList>
    </citation>
    <scope>NUCLEOTIDE SEQUENCE [LARGE SCALE GENOMIC DNA]</scope>
</reference>
<evidence type="ECO:0000256" key="2">
    <source>
        <dbReference type="ARBA" id="ARBA00022448"/>
    </source>
</evidence>
<protein>
    <recommendedName>
        <fullName evidence="9">Innexin</fullName>
    </recommendedName>
</protein>
<dbReference type="PANTHER" id="PTHR11893:SF36">
    <property type="entry name" value="INNEXIN-5"/>
    <property type="match status" value="1"/>
</dbReference>
<evidence type="ECO:0000256" key="6">
    <source>
        <dbReference type="ARBA" id="ARBA00023065"/>
    </source>
</evidence>
<name>A0A7I8VUJ2_9ANNE</name>
<dbReference type="InterPro" id="IPR000990">
    <property type="entry name" value="Innexin"/>
</dbReference>
<sequence>MDKLVKTIKASGVNTKQDDDLIDRLNSRYTVIIIVAFAMIVTSQQYFIGKPLNCWEPKHFTGSHRKFMNAICWVNNTYYLPKDMLIDHSKEKKTIPYYQWIPFILLGQAFFFYLPSLFWHSLNQKAGVDSDDILRAANKISYSKNPGDRQKMVDHLTSQIDLFLVKGKRKPPPNDGTLLLNRRHHISTSDISSVSQQSRNQHPGTFDCLLKFAGNIFSGRFSAYLLTVFLISKILYVVNVFSQILALNGVLGINYGNFGIGLLTEGRRAHWRHSLSNAFPKETMCDFRIRRVGNVQQYTVQCVLPINMYNEVIYLFLWFWFMAVSILTVLNLLFWLVRSLLRCDKVKYVLNHITFNVDKNGRIFNRFLDDYLGQDGVFLIRLIGHNCNFITTNDITTALWKKYEERNISPDQEEYARSEV</sequence>
<dbReference type="AlphaFoldDB" id="A0A7I8VUJ2"/>